<name>A0A3P9H080_ORYLA</name>
<organism evidence="7 8">
    <name type="scientific">Oryzias latipes</name>
    <name type="common">Japanese rice fish</name>
    <name type="synonym">Japanese killifish</name>
    <dbReference type="NCBI Taxonomy" id="8090"/>
    <lineage>
        <taxon>Eukaryota</taxon>
        <taxon>Metazoa</taxon>
        <taxon>Chordata</taxon>
        <taxon>Craniata</taxon>
        <taxon>Vertebrata</taxon>
        <taxon>Euteleostomi</taxon>
        <taxon>Actinopterygii</taxon>
        <taxon>Neopterygii</taxon>
        <taxon>Teleostei</taxon>
        <taxon>Neoteleostei</taxon>
        <taxon>Acanthomorphata</taxon>
        <taxon>Ovalentaria</taxon>
        <taxon>Atherinomorphae</taxon>
        <taxon>Beloniformes</taxon>
        <taxon>Adrianichthyidae</taxon>
        <taxon>Oryziinae</taxon>
        <taxon>Oryzias</taxon>
    </lineage>
</organism>
<dbReference type="PANTHER" id="PTHR15296">
    <property type="entry name" value="MEMBRANE-ASSOCIATED PROTEIN MAP17"/>
    <property type="match status" value="1"/>
</dbReference>
<dbReference type="AlphaFoldDB" id="A0A3P9H080"/>
<dbReference type="Pfam" id="PF15807">
    <property type="entry name" value="MAP17"/>
    <property type="match status" value="1"/>
</dbReference>
<evidence type="ECO:0000256" key="2">
    <source>
        <dbReference type="ARBA" id="ARBA00022692"/>
    </source>
</evidence>
<dbReference type="Proteomes" id="UP000265200">
    <property type="component" value="Chromosome 4"/>
</dbReference>
<reference evidence="7" key="4">
    <citation type="submission" date="2025-09" db="UniProtKB">
        <authorList>
            <consortium name="Ensembl"/>
        </authorList>
    </citation>
    <scope>IDENTIFICATION</scope>
    <source>
        <strain evidence="7">HSOK</strain>
    </source>
</reference>
<dbReference type="PANTHER" id="PTHR15296:SF1">
    <property type="entry name" value="PDZK1 INTERACTING PROTEIN 1"/>
    <property type="match status" value="1"/>
</dbReference>
<evidence type="ECO:0000256" key="4">
    <source>
        <dbReference type="ARBA" id="ARBA00023136"/>
    </source>
</evidence>
<evidence type="ECO:0000256" key="5">
    <source>
        <dbReference type="ARBA" id="ARBA00049650"/>
    </source>
</evidence>
<comment type="subcellular location">
    <subcellularLocation>
        <location evidence="1">Membrane</location>
        <topology evidence="1">Single-pass membrane protein</topology>
    </subcellularLocation>
</comment>
<sequence>VYFLQHILLLWYQTDITSKCARLLPQWLTGLIAVSGFLLLTFIAFVVKKVWCEKSSRSFRLKVKHASWNTPQRCCWRHLHNTHSSTNHNSLTVYALKVNQLTESSRELHKCLKGCSSRRNVYTGAKAIQVLKPCCLCLVYVAVLHRDGFRKLI</sequence>
<dbReference type="Ensembl" id="ENSORLT00015013109.1">
    <property type="protein sequence ID" value="ENSORLP00015001165.1"/>
    <property type="gene ID" value="ENSORLG00015001761.1"/>
</dbReference>
<reference key="1">
    <citation type="journal article" date="2007" name="Nature">
        <title>The medaka draft genome and insights into vertebrate genome evolution.</title>
        <authorList>
            <person name="Kasahara M."/>
            <person name="Naruse K."/>
            <person name="Sasaki S."/>
            <person name="Nakatani Y."/>
            <person name="Qu W."/>
            <person name="Ahsan B."/>
            <person name="Yamada T."/>
            <person name="Nagayasu Y."/>
            <person name="Doi K."/>
            <person name="Kasai Y."/>
            <person name="Jindo T."/>
            <person name="Kobayashi D."/>
            <person name="Shimada A."/>
            <person name="Toyoda A."/>
            <person name="Kuroki Y."/>
            <person name="Fujiyama A."/>
            <person name="Sasaki T."/>
            <person name="Shimizu A."/>
            <person name="Asakawa S."/>
            <person name="Shimizu N."/>
            <person name="Hashimoto S."/>
            <person name="Yang J."/>
            <person name="Lee Y."/>
            <person name="Matsushima K."/>
            <person name="Sugano S."/>
            <person name="Sakaizumi M."/>
            <person name="Narita T."/>
            <person name="Ohishi K."/>
            <person name="Haga S."/>
            <person name="Ohta F."/>
            <person name="Nomoto H."/>
            <person name="Nogata K."/>
            <person name="Morishita T."/>
            <person name="Endo T."/>
            <person name="Shin-I T."/>
            <person name="Takeda H."/>
            <person name="Morishita S."/>
            <person name="Kohara Y."/>
        </authorList>
    </citation>
    <scope>NUCLEOTIDE SEQUENCE [LARGE SCALE GENOMIC DNA]</scope>
    <source>
        <strain>Hd-rR</strain>
    </source>
</reference>
<accession>A0A3P9H080</accession>
<evidence type="ECO:0000256" key="1">
    <source>
        <dbReference type="ARBA" id="ARBA00004167"/>
    </source>
</evidence>
<comment type="similarity">
    <text evidence="5">Belongs to the PDZK1-interacting protein 1/SMIM24 family.</text>
</comment>
<evidence type="ECO:0000313" key="7">
    <source>
        <dbReference type="Ensembl" id="ENSORLP00015001165.1"/>
    </source>
</evidence>
<keyword evidence="3 6" id="KW-1133">Transmembrane helix</keyword>
<reference evidence="7 8" key="2">
    <citation type="submission" date="2017-04" db="EMBL/GenBank/DDBJ databases">
        <title>CpG methylation of centromeres and impact of large insertions on vertebrate speciation.</title>
        <authorList>
            <person name="Ichikawa K."/>
            <person name="Yoshimura J."/>
            <person name="Morishita S."/>
        </authorList>
    </citation>
    <scope>NUCLEOTIDE SEQUENCE</scope>
    <source>
        <strain evidence="7 8">HSOK</strain>
    </source>
</reference>
<reference evidence="7" key="3">
    <citation type="submission" date="2025-08" db="UniProtKB">
        <authorList>
            <consortium name="Ensembl"/>
        </authorList>
    </citation>
    <scope>IDENTIFICATION</scope>
    <source>
        <strain evidence="7">HSOK</strain>
    </source>
</reference>
<dbReference type="GO" id="GO:0016020">
    <property type="term" value="C:membrane"/>
    <property type="evidence" value="ECO:0007669"/>
    <property type="project" value="UniProtKB-SubCell"/>
</dbReference>
<dbReference type="InterPro" id="IPR031627">
    <property type="entry name" value="PDZK1IP1/SMIM24"/>
</dbReference>
<proteinExistence type="inferred from homology"/>
<feature type="transmembrane region" description="Helical" evidence="6">
    <location>
        <begin position="27"/>
        <end position="47"/>
    </location>
</feature>
<evidence type="ECO:0000256" key="3">
    <source>
        <dbReference type="ARBA" id="ARBA00022989"/>
    </source>
</evidence>
<protein>
    <submittedName>
        <fullName evidence="7">Uncharacterized protein</fullName>
    </submittedName>
</protein>
<evidence type="ECO:0000256" key="6">
    <source>
        <dbReference type="SAM" id="Phobius"/>
    </source>
</evidence>
<keyword evidence="2 6" id="KW-0812">Transmembrane</keyword>
<evidence type="ECO:0000313" key="8">
    <source>
        <dbReference type="Proteomes" id="UP000265200"/>
    </source>
</evidence>
<keyword evidence="4 6" id="KW-0472">Membrane</keyword>